<feature type="binding site" evidence="3">
    <location>
        <begin position="381"/>
        <end position="388"/>
    </location>
    <ligand>
        <name>ATP</name>
        <dbReference type="ChEBI" id="CHEBI:30616"/>
    </ligand>
</feature>
<dbReference type="InterPro" id="IPR027417">
    <property type="entry name" value="P-loop_NTPase"/>
</dbReference>
<dbReference type="PANTHER" id="PTHR22683">
    <property type="entry name" value="SPORULATION PROTEIN RELATED"/>
    <property type="match status" value="1"/>
</dbReference>
<keyword evidence="2 3" id="KW-0067">ATP-binding</keyword>
<dbReference type="EMBL" id="JBHSAY010000005">
    <property type="protein sequence ID" value="MFC4130725.1"/>
    <property type="molecule type" value="Genomic_DNA"/>
</dbReference>
<evidence type="ECO:0000259" key="4">
    <source>
        <dbReference type="PROSITE" id="PS50901"/>
    </source>
</evidence>
<gene>
    <name evidence="5" type="ORF">ACFOZ4_08925</name>
</gene>
<keyword evidence="1 3" id="KW-0547">Nucleotide-binding</keyword>
<dbReference type="InterPro" id="IPR002543">
    <property type="entry name" value="FtsK_dom"/>
</dbReference>
<reference evidence="6" key="1">
    <citation type="journal article" date="2019" name="Int. J. Syst. Evol. Microbiol.">
        <title>The Global Catalogue of Microorganisms (GCM) 10K type strain sequencing project: providing services to taxonomists for standard genome sequencing and annotation.</title>
        <authorList>
            <consortium name="The Broad Institute Genomics Platform"/>
            <consortium name="The Broad Institute Genome Sequencing Center for Infectious Disease"/>
            <person name="Wu L."/>
            <person name="Ma J."/>
        </authorList>
    </citation>
    <scope>NUCLEOTIDE SEQUENCE [LARGE SCALE GENOMIC DNA]</scope>
    <source>
        <strain evidence="6">CGMCC 4.7289</strain>
    </source>
</reference>
<evidence type="ECO:0000313" key="6">
    <source>
        <dbReference type="Proteomes" id="UP001595816"/>
    </source>
</evidence>
<evidence type="ECO:0000256" key="2">
    <source>
        <dbReference type="ARBA" id="ARBA00022840"/>
    </source>
</evidence>
<keyword evidence="6" id="KW-1185">Reference proteome</keyword>
<accession>A0ABV8LII6</accession>
<dbReference type="Pfam" id="PF01580">
    <property type="entry name" value="FtsK_SpoIIIE"/>
    <property type="match status" value="1"/>
</dbReference>
<dbReference type="InterPro" id="IPR050206">
    <property type="entry name" value="FtsK/SpoIIIE/SftA"/>
</dbReference>
<name>A0ABV8LII6_9ACTN</name>
<organism evidence="5 6">
    <name type="scientific">Hamadaea flava</name>
    <dbReference type="NCBI Taxonomy" id="1742688"/>
    <lineage>
        <taxon>Bacteria</taxon>
        <taxon>Bacillati</taxon>
        <taxon>Actinomycetota</taxon>
        <taxon>Actinomycetes</taxon>
        <taxon>Micromonosporales</taxon>
        <taxon>Micromonosporaceae</taxon>
        <taxon>Hamadaea</taxon>
    </lineage>
</organism>
<feature type="domain" description="FtsK" evidence="4">
    <location>
        <begin position="363"/>
        <end position="568"/>
    </location>
</feature>
<evidence type="ECO:0000256" key="1">
    <source>
        <dbReference type="ARBA" id="ARBA00022741"/>
    </source>
</evidence>
<evidence type="ECO:0000313" key="5">
    <source>
        <dbReference type="EMBL" id="MFC4130725.1"/>
    </source>
</evidence>
<dbReference type="Proteomes" id="UP001595816">
    <property type="component" value="Unassembled WGS sequence"/>
</dbReference>
<dbReference type="SUPFAM" id="SSF52540">
    <property type="entry name" value="P-loop containing nucleoside triphosphate hydrolases"/>
    <property type="match status" value="1"/>
</dbReference>
<sequence>MPPDFPRGPLVSAVRRELAAARAAARAALMAATVAHAEAQAQRDAVAGRSPERHRALEGERDALIQAAQEKLRREAATVTEALSALAGTAAPGAAGQTWPAWTATPGVPGPGLLRAGVIDHDPPLPALLPVLDAAHLALDGPDPSTLDGVIAGLLLRMLGSVPAGGVRLWIYDPGHLGGALAGFAPLAAAEITTYVGPGGLSATLDELAAQIQRINETVLAGEHANVAAAARVLGRRPEPWRVLVLLADSTDLSSAQQAQLDRVVRAGVAAGVHVISRGLPLPTRDDVQTVSVVDGWAARTSLTGDLTVLLDPPPPAELVTGFAKELAAGPPPATVDALLPAEFWTESSARRLCAPIGEGTEGDLVELTLGDDPPHALIGGPSGSGKTNLLYCWLAGLTSRYSPEELELHLLDFKEGVSFARFAPSPRDPSWLPQVRLVGVNINSDREFGLALLRHLAAELKRRASAAKKHEATKLAELRAEDPEGHWPRIVAVIDEFQVLLGERDAVTTEAVALLEDLARRGRSQGIHLVLASQDVTGIEALWGRSALVAQFTLRIALPKARRILAETNLAAELIPRHHAVVNADSGAVGANQIVKLPDAGDRTRWQEIQTQFWTLTDALLDPPRLFDGEAVPAFPVLPGTPPDFAKDGAVALLGETIDVARRPATLRLTRSPGRNLAVLGTRTPEACAILTSAGLTLARQHEPGTADFVVACLDPDAQPAAKALAVELPGCVWHDEDSLLPMLTQLAQLDTDRPRYVFVFALDAAAPQLAAKRGVGEPTGHDLLRTVLNRGPERRTHLLGWWRSVPRLRDDLGGIAARLDSIGAWIALDVHGQELAPLSAQPGGPAWYPRPHRGLFFDRATHRAPEILIPYEVDL</sequence>
<dbReference type="PANTHER" id="PTHR22683:SF41">
    <property type="entry name" value="DNA TRANSLOCASE FTSK"/>
    <property type="match status" value="1"/>
</dbReference>
<protein>
    <submittedName>
        <fullName evidence="5">FtsK/SpoIIIE domain-containing protein</fullName>
    </submittedName>
</protein>
<dbReference type="Gene3D" id="3.40.50.300">
    <property type="entry name" value="P-loop containing nucleotide triphosphate hydrolases"/>
    <property type="match status" value="2"/>
</dbReference>
<proteinExistence type="predicted"/>
<dbReference type="CDD" id="cd01127">
    <property type="entry name" value="TrwB_TraG_TraD_VirD4"/>
    <property type="match status" value="1"/>
</dbReference>
<dbReference type="RefSeq" id="WP_253757344.1">
    <property type="nucleotide sequence ID" value="NZ_JAMZDZ010000001.1"/>
</dbReference>
<dbReference type="PROSITE" id="PS50901">
    <property type="entry name" value="FTSK"/>
    <property type="match status" value="1"/>
</dbReference>
<comment type="caution">
    <text evidence="5">The sequence shown here is derived from an EMBL/GenBank/DDBJ whole genome shotgun (WGS) entry which is preliminary data.</text>
</comment>
<evidence type="ECO:0000256" key="3">
    <source>
        <dbReference type="PROSITE-ProRule" id="PRU00289"/>
    </source>
</evidence>